<evidence type="ECO:0000313" key="13">
    <source>
        <dbReference type="EMBL" id="SFF62924.1"/>
    </source>
</evidence>
<gene>
    <name evidence="13" type="ORF">SAMN04488025_10124</name>
</gene>
<evidence type="ECO:0000256" key="7">
    <source>
        <dbReference type="ARBA" id="ARBA00023015"/>
    </source>
</evidence>
<evidence type="ECO:0000259" key="12">
    <source>
        <dbReference type="PROSITE" id="PS01124"/>
    </source>
</evidence>
<dbReference type="Pfam" id="PF12833">
    <property type="entry name" value="HTH_18"/>
    <property type="match status" value="1"/>
</dbReference>
<feature type="domain" description="HTH araC/xylS-type" evidence="12">
    <location>
        <begin position="85"/>
        <end position="183"/>
    </location>
</feature>
<keyword evidence="7" id="KW-0805">Transcription regulation</keyword>
<organism evidence="13 14">
    <name type="scientific">Planifilum fulgidum</name>
    <dbReference type="NCBI Taxonomy" id="201973"/>
    <lineage>
        <taxon>Bacteria</taxon>
        <taxon>Bacillati</taxon>
        <taxon>Bacillota</taxon>
        <taxon>Bacilli</taxon>
        <taxon>Bacillales</taxon>
        <taxon>Thermoactinomycetaceae</taxon>
        <taxon>Planifilum</taxon>
    </lineage>
</organism>
<dbReference type="PANTHER" id="PTHR43280">
    <property type="entry name" value="ARAC-FAMILY TRANSCRIPTIONAL REGULATOR"/>
    <property type="match status" value="1"/>
</dbReference>
<keyword evidence="5" id="KW-0227">DNA damage</keyword>
<protein>
    <submittedName>
        <fullName evidence="13">AraC family transcriptional regulator, regulatory protein of adaptative response / methylphosphotriester-DNA alkyltransferase methyltransferase</fullName>
    </submittedName>
</protein>
<dbReference type="SMART" id="SM00342">
    <property type="entry name" value="HTH_ARAC"/>
    <property type="match status" value="1"/>
</dbReference>
<keyword evidence="2 13" id="KW-0489">Methyltransferase</keyword>
<proteinExistence type="predicted"/>
<evidence type="ECO:0000256" key="3">
    <source>
        <dbReference type="ARBA" id="ARBA00022679"/>
    </source>
</evidence>
<dbReference type="GO" id="GO:0003700">
    <property type="term" value="F:DNA-binding transcription factor activity"/>
    <property type="evidence" value="ECO:0007669"/>
    <property type="project" value="InterPro"/>
</dbReference>
<evidence type="ECO:0000256" key="2">
    <source>
        <dbReference type="ARBA" id="ARBA00022603"/>
    </source>
</evidence>
<dbReference type="Gene3D" id="1.10.10.60">
    <property type="entry name" value="Homeodomain-like"/>
    <property type="match status" value="2"/>
</dbReference>
<dbReference type="InterPro" id="IPR004026">
    <property type="entry name" value="Ada_DNA_repair_Zn-bd"/>
</dbReference>
<keyword evidence="6" id="KW-0862">Zinc</keyword>
<dbReference type="PIRSF" id="PIRSF000408">
    <property type="entry name" value="Alkyltransferas_AdaA"/>
    <property type="match status" value="1"/>
</dbReference>
<evidence type="ECO:0000256" key="10">
    <source>
        <dbReference type="ARBA" id="ARBA00023163"/>
    </source>
</evidence>
<dbReference type="SUPFAM" id="SSF57884">
    <property type="entry name" value="Ada DNA repair protein, N-terminal domain (N-Ada 10)"/>
    <property type="match status" value="1"/>
</dbReference>
<keyword evidence="10" id="KW-0804">Transcription</keyword>
<dbReference type="GO" id="GO:0008168">
    <property type="term" value="F:methyltransferase activity"/>
    <property type="evidence" value="ECO:0007669"/>
    <property type="project" value="UniProtKB-KW"/>
</dbReference>
<comment type="cofactor">
    <cofactor evidence="1">
        <name>Zn(2+)</name>
        <dbReference type="ChEBI" id="CHEBI:29105"/>
    </cofactor>
</comment>
<dbReference type="Proteomes" id="UP000198661">
    <property type="component" value="Unassembled WGS sequence"/>
</dbReference>
<dbReference type="InterPro" id="IPR018060">
    <property type="entry name" value="HTH_AraC"/>
</dbReference>
<dbReference type="Pfam" id="PF02805">
    <property type="entry name" value="Ada_Zn_binding"/>
    <property type="match status" value="1"/>
</dbReference>
<keyword evidence="11" id="KW-0234">DNA repair</keyword>
<dbReference type="PROSITE" id="PS01124">
    <property type="entry name" value="HTH_ARAC_FAMILY_2"/>
    <property type="match status" value="1"/>
</dbReference>
<accession>A0A1I2K7L2</accession>
<dbReference type="InterPro" id="IPR009057">
    <property type="entry name" value="Homeodomain-like_sf"/>
</dbReference>
<dbReference type="EMBL" id="FOOK01000001">
    <property type="protein sequence ID" value="SFF62924.1"/>
    <property type="molecule type" value="Genomic_DNA"/>
</dbReference>
<evidence type="ECO:0000256" key="6">
    <source>
        <dbReference type="ARBA" id="ARBA00022833"/>
    </source>
</evidence>
<keyword evidence="3 13" id="KW-0808">Transferase</keyword>
<dbReference type="OrthoDB" id="9802228at2"/>
<dbReference type="PROSITE" id="PS00041">
    <property type="entry name" value="HTH_ARAC_FAMILY_1"/>
    <property type="match status" value="1"/>
</dbReference>
<evidence type="ECO:0000313" key="14">
    <source>
        <dbReference type="Proteomes" id="UP000198661"/>
    </source>
</evidence>
<name>A0A1I2K7L2_9BACL</name>
<dbReference type="Gene3D" id="3.40.10.10">
    <property type="entry name" value="DNA Methylphosphotriester Repair Domain"/>
    <property type="match status" value="1"/>
</dbReference>
<evidence type="ECO:0000256" key="11">
    <source>
        <dbReference type="ARBA" id="ARBA00023204"/>
    </source>
</evidence>
<dbReference type="InterPro" id="IPR035451">
    <property type="entry name" value="Ada-like_dom_sf"/>
</dbReference>
<keyword evidence="9" id="KW-0010">Activator</keyword>
<dbReference type="FunFam" id="3.40.10.10:FF:000001">
    <property type="entry name" value="DNA-3-methyladenine glycosylase 2"/>
    <property type="match status" value="1"/>
</dbReference>
<dbReference type="GO" id="GO:0008270">
    <property type="term" value="F:zinc ion binding"/>
    <property type="evidence" value="ECO:0007669"/>
    <property type="project" value="InterPro"/>
</dbReference>
<dbReference type="RefSeq" id="WP_092035297.1">
    <property type="nucleotide sequence ID" value="NZ_FOOK01000001.1"/>
</dbReference>
<keyword evidence="14" id="KW-1185">Reference proteome</keyword>
<dbReference type="GO" id="GO:0032259">
    <property type="term" value="P:methylation"/>
    <property type="evidence" value="ECO:0007669"/>
    <property type="project" value="UniProtKB-KW"/>
</dbReference>
<evidence type="ECO:0000256" key="4">
    <source>
        <dbReference type="ARBA" id="ARBA00022723"/>
    </source>
</evidence>
<evidence type="ECO:0000256" key="1">
    <source>
        <dbReference type="ARBA" id="ARBA00001947"/>
    </source>
</evidence>
<dbReference type="PRINTS" id="PR00032">
    <property type="entry name" value="HTHARAC"/>
</dbReference>
<dbReference type="InterPro" id="IPR018062">
    <property type="entry name" value="HTH_AraC-typ_CS"/>
</dbReference>
<dbReference type="PANTHER" id="PTHR43280:SF2">
    <property type="entry name" value="HTH-TYPE TRANSCRIPTIONAL REGULATOR EXSA"/>
    <property type="match status" value="1"/>
</dbReference>
<sequence length="199" mass="23288">MKIGPDSLWKAVIRCDERYDGFFYYAVKTTGIFCRPSCRSKTPKRENVEFFFSREEALRKGYKPCKRCRPDLQTSTYAPNREWIQEVKKLLETEFDRPWTLQSLSKRIGISPHHLQRLFKKETGVSPKRFLERIRVQQAKRLLLSGNQNVTDICYTVGFSNPSRFYKIFREVAGCSPLEFKRRKKEGGSSESISPRDAG</sequence>
<dbReference type="GO" id="GO:0043565">
    <property type="term" value="F:sequence-specific DNA binding"/>
    <property type="evidence" value="ECO:0007669"/>
    <property type="project" value="InterPro"/>
</dbReference>
<dbReference type="AlphaFoldDB" id="A0A1I2K7L2"/>
<evidence type="ECO:0000256" key="5">
    <source>
        <dbReference type="ARBA" id="ARBA00022763"/>
    </source>
</evidence>
<keyword evidence="4" id="KW-0479">Metal-binding</keyword>
<dbReference type="InterPro" id="IPR016220">
    <property type="entry name" value="Me-P-triester_DNA_alkyl-Trfase"/>
</dbReference>
<keyword evidence="8" id="KW-0238">DNA-binding</keyword>
<dbReference type="SUPFAM" id="SSF46689">
    <property type="entry name" value="Homeodomain-like"/>
    <property type="match status" value="2"/>
</dbReference>
<dbReference type="STRING" id="201973.SAMN04488025_10124"/>
<dbReference type="GO" id="GO:0006307">
    <property type="term" value="P:DNA alkylation repair"/>
    <property type="evidence" value="ECO:0007669"/>
    <property type="project" value="UniProtKB-ARBA"/>
</dbReference>
<dbReference type="InterPro" id="IPR020449">
    <property type="entry name" value="Tscrpt_reg_AraC-type_HTH"/>
</dbReference>
<evidence type="ECO:0000256" key="9">
    <source>
        <dbReference type="ARBA" id="ARBA00023159"/>
    </source>
</evidence>
<reference evidence="13 14" key="1">
    <citation type="submission" date="2016-10" db="EMBL/GenBank/DDBJ databases">
        <authorList>
            <person name="de Groot N.N."/>
        </authorList>
    </citation>
    <scope>NUCLEOTIDE SEQUENCE [LARGE SCALE GENOMIC DNA]</scope>
    <source>
        <strain evidence="13 14">DSM 44945</strain>
    </source>
</reference>
<evidence type="ECO:0000256" key="8">
    <source>
        <dbReference type="ARBA" id="ARBA00023125"/>
    </source>
</evidence>